<feature type="compositionally biased region" description="Low complexity" evidence="1">
    <location>
        <begin position="246"/>
        <end position="258"/>
    </location>
</feature>
<feature type="compositionally biased region" description="Basic and acidic residues" evidence="1">
    <location>
        <begin position="198"/>
        <end position="208"/>
    </location>
</feature>
<dbReference type="AlphaFoldDB" id="W9WWJ4"/>
<organism evidence="2 3">
    <name type="scientific">Cladophialophora psammophila CBS 110553</name>
    <dbReference type="NCBI Taxonomy" id="1182543"/>
    <lineage>
        <taxon>Eukaryota</taxon>
        <taxon>Fungi</taxon>
        <taxon>Dikarya</taxon>
        <taxon>Ascomycota</taxon>
        <taxon>Pezizomycotina</taxon>
        <taxon>Eurotiomycetes</taxon>
        <taxon>Chaetothyriomycetidae</taxon>
        <taxon>Chaetothyriales</taxon>
        <taxon>Herpotrichiellaceae</taxon>
        <taxon>Cladophialophora</taxon>
    </lineage>
</organism>
<dbReference type="GeneID" id="19192658"/>
<feature type="region of interest" description="Disordered" evidence="1">
    <location>
        <begin position="140"/>
        <end position="265"/>
    </location>
</feature>
<proteinExistence type="predicted"/>
<gene>
    <name evidence="2" type="ORF">A1O5_07956</name>
</gene>
<dbReference type="RefSeq" id="XP_007746731.1">
    <property type="nucleotide sequence ID" value="XM_007748541.1"/>
</dbReference>
<feature type="compositionally biased region" description="Basic and acidic residues" evidence="1">
    <location>
        <begin position="159"/>
        <end position="170"/>
    </location>
</feature>
<reference evidence="2 3" key="1">
    <citation type="submission" date="2013-03" db="EMBL/GenBank/DDBJ databases">
        <title>The Genome Sequence of Cladophialophora psammophila CBS 110553.</title>
        <authorList>
            <consortium name="The Broad Institute Genomics Platform"/>
            <person name="Cuomo C."/>
            <person name="de Hoog S."/>
            <person name="Gorbushina A."/>
            <person name="Walker B."/>
            <person name="Young S.K."/>
            <person name="Zeng Q."/>
            <person name="Gargeya S."/>
            <person name="Fitzgerald M."/>
            <person name="Haas B."/>
            <person name="Abouelleil A."/>
            <person name="Allen A.W."/>
            <person name="Alvarado L."/>
            <person name="Arachchi H.M."/>
            <person name="Berlin A.M."/>
            <person name="Chapman S.B."/>
            <person name="Gainer-Dewar J."/>
            <person name="Goldberg J."/>
            <person name="Griggs A."/>
            <person name="Gujja S."/>
            <person name="Hansen M."/>
            <person name="Howarth C."/>
            <person name="Imamovic A."/>
            <person name="Ireland A."/>
            <person name="Larimer J."/>
            <person name="McCowan C."/>
            <person name="Murphy C."/>
            <person name="Pearson M."/>
            <person name="Poon T.W."/>
            <person name="Priest M."/>
            <person name="Roberts A."/>
            <person name="Saif S."/>
            <person name="Shea T."/>
            <person name="Sisk P."/>
            <person name="Sykes S."/>
            <person name="Wortman J."/>
            <person name="Nusbaum C."/>
            <person name="Birren B."/>
        </authorList>
    </citation>
    <scope>NUCLEOTIDE SEQUENCE [LARGE SCALE GENOMIC DNA]</scope>
    <source>
        <strain evidence="2 3">CBS 110553</strain>
    </source>
</reference>
<feature type="region of interest" description="Disordered" evidence="1">
    <location>
        <begin position="1"/>
        <end position="60"/>
    </location>
</feature>
<dbReference type="Proteomes" id="UP000019471">
    <property type="component" value="Unassembled WGS sequence"/>
</dbReference>
<accession>W9WWJ4</accession>
<name>W9WWJ4_9EURO</name>
<feature type="compositionally biased region" description="Polar residues" evidence="1">
    <location>
        <begin position="175"/>
        <end position="196"/>
    </location>
</feature>
<evidence type="ECO:0000313" key="3">
    <source>
        <dbReference type="Proteomes" id="UP000019471"/>
    </source>
</evidence>
<evidence type="ECO:0000256" key="1">
    <source>
        <dbReference type="SAM" id="MobiDB-lite"/>
    </source>
</evidence>
<evidence type="ECO:0000313" key="2">
    <source>
        <dbReference type="EMBL" id="EXJ69021.1"/>
    </source>
</evidence>
<dbReference type="OrthoDB" id="4157873at2759"/>
<protein>
    <submittedName>
        <fullName evidence="2">Uncharacterized protein</fullName>
    </submittedName>
</protein>
<keyword evidence="3" id="KW-1185">Reference proteome</keyword>
<sequence>MSGLDMNLYNAEDDGPCPSDFDKIDAPGGPPHPPSRLGHETFDVEDEPGAGVENVGAGSDGEWEVVPQDPDWDMVPHDKALHSRKTFEREAPPSADWVVCEKGRNGEVQMFEGSLSKHTDVSSASTENCDQKSVCLAEFHEGATTPTEMRLSAESDPEDASHIARERKSDPLLLESQTLPSSQASSGLVLSNQAPSRRSYERLRPEKKVRSRQLQSTPARAEARKDGSGNAPQSVPIRISTGHVARPNPNHNPNKNRPFSADEKELPFLAPKATPAAAQDSRRQRHRQIADQLRTQADQEHVALMAGQQRMDERLQRTECALPNRYGLPHEWSPHFD</sequence>
<dbReference type="EMBL" id="AMGX01000012">
    <property type="protein sequence ID" value="EXJ69021.1"/>
    <property type="molecule type" value="Genomic_DNA"/>
</dbReference>
<dbReference type="HOGENOM" id="CLU_754403_0_0_1"/>
<comment type="caution">
    <text evidence="2">The sequence shown here is derived from an EMBL/GenBank/DDBJ whole genome shotgun (WGS) entry which is preliminary data.</text>
</comment>